<feature type="signal peptide" evidence="1">
    <location>
        <begin position="1"/>
        <end position="19"/>
    </location>
</feature>
<proteinExistence type="predicted"/>
<feature type="chain" id="PRO_5039917868" evidence="1">
    <location>
        <begin position="20"/>
        <end position="70"/>
    </location>
</feature>
<evidence type="ECO:0000313" key="2">
    <source>
        <dbReference type="EMBL" id="GIQ92010.1"/>
    </source>
</evidence>
<keyword evidence="1" id="KW-0732">Signal</keyword>
<evidence type="ECO:0000313" key="3">
    <source>
        <dbReference type="Proteomes" id="UP000265618"/>
    </source>
</evidence>
<dbReference type="AlphaFoldDB" id="A0A9K3GRH7"/>
<comment type="caution">
    <text evidence="2">The sequence shown here is derived from an EMBL/GenBank/DDBJ whole genome shotgun (WGS) entry which is preliminary data.</text>
</comment>
<keyword evidence="3" id="KW-1185">Reference proteome</keyword>
<protein>
    <submittedName>
        <fullName evidence="2">Uncharacterized protein</fullName>
    </submittedName>
</protein>
<organism evidence="2 3">
    <name type="scientific">Kipferlia bialata</name>
    <dbReference type="NCBI Taxonomy" id="797122"/>
    <lineage>
        <taxon>Eukaryota</taxon>
        <taxon>Metamonada</taxon>
        <taxon>Carpediemonas-like organisms</taxon>
        <taxon>Kipferlia</taxon>
    </lineage>
</organism>
<gene>
    <name evidence="2" type="ORF">KIPB_015531</name>
</gene>
<evidence type="ECO:0000256" key="1">
    <source>
        <dbReference type="SAM" id="SignalP"/>
    </source>
</evidence>
<reference evidence="2 3" key="1">
    <citation type="journal article" date="2018" name="PLoS ONE">
        <title>The draft genome of Kipferlia bialata reveals reductive genome evolution in fornicate parasites.</title>
        <authorList>
            <person name="Tanifuji G."/>
            <person name="Takabayashi S."/>
            <person name="Kume K."/>
            <person name="Takagi M."/>
            <person name="Nakayama T."/>
            <person name="Kamikawa R."/>
            <person name="Inagaki Y."/>
            <person name="Hashimoto T."/>
        </authorList>
    </citation>
    <scope>NUCLEOTIDE SEQUENCE [LARGE SCALE GENOMIC DNA]</scope>
    <source>
        <strain evidence="2">NY0173</strain>
    </source>
</reference>
<accession>A0A9K3GRH7</accession>
<feature type="non-terminal residue" evidence="2">
    <location>
        <position position="70"/>
    </location>
</feature>
<sequence>MSVAIGLLIALGFAVCALGTPAEMPPLVPDPKAFVCPNTDPTALLTSAAEYVCPDGTNGGFPLEWLATVN</sequence>
<dbReference type="EMBL" id="BDIP01008774">
    <property type="protein sequence ID" value="GIQ92010.1"/>
    <property type="molecule type" value="Genomic_DNA"/>
</dbReference>
<dbReference type="Proteomes" id="UP000265618">
    <property type="component" value="Unassembled WGS sequence"/>
</dbReference>
<name>A0A9K3GRH7_9EUKA</name>